<evidence type="ECO:0000313" key="2">
    <source>
        <dbReference type="Proteomes" id="UP001060215"/>
    </source>
</evidence>
<keyword evidence="2" id="KW-1185">Reference proteome</keyword>
<dbReference type="EMBL" id="CM045764">
    <property type="protein sequence ID" value="KAI8007367.1"/>
    <property type="molecule type" value="Genomic_DNA"/>
</dbReference>
<accession>A0ACC0H1L0</accession>
<dbReference type="Proteomes" id="UP001060215">
    <property type="component" value="Chromosome 7"/>
</dbReference>
<gene>
    <name evidence="1" type="ORF">LOK49_LG07G03480</name>
</gene>
<organism evidence="1 2">
    <name type="scientific">Camellia lanceoleosa</name>
    <dbReference type="NCBI Taxonomy" id="1840588"/>
    <lineage>
        <taxon>Eukaryota</taxon>
        <taxon>Viridiplantae</taxon>
        <taxon>Streptophyta</taxon>
        <taxon>Embryophyta</taxon>
        <taxon>Tracheophyta</taxon>
        <taxon>Spermatophyta</taxon>
        <taxon>Magnoliopsida</taxon>
        <taxon>eudicotyledons</taxon>
        <taxon>Gunneridae</taxon>
        <taxon>Pentapetalae</taxon>
        <taxon>asterids</taxon>
        <taxon>Ericales</taxon>
        <taxon>Theaceae</taxon>
        <taxon>Camellia</taxon>
    </lineage>
</organism>
<reference evidence="1 2" key="1">
    <citation type="journal article" date="2022" name="Plant J.">
        <title>Chromosome-level genome of Camellia lanceoleosa provides a valuable resource for understanding genome evolution and self-incompatibility.</title>
        <authorList>
            <person name="Gong W."/>
            <person name="Xiao S."/>
            <person name="Wang L."/>
            <person name="Liao Z."/>
            <person name="Chang Y."/>
            <person name="Mo W."/>
            <person name="Hu G."/>
            <person name="Li W."/>
            <person name="Zhao G."/>
            <person name="Zhu H."/>
            <person name="Hu X."/>
            <person name="Ji K."/>
            <person name="Xiang X."/>
            <person name="Song Q."/>
            <person name="Yuan D."/>
            <person name="Jin S."/>
            <person name="Zhang L."/>
        </authorList>
    </citation>
    <scope>NUCLEOTIDE SEQUENCE [LARGE SCALE GENOMIC DNA]</scope>
    <source>
        <strain evidence="1">SQ_2022a</strain>
    </source>
</reference>
<protein>
    <submittedName>
        <fullName evidence="1">Calcium-transporting ATPase, endoplasmic reticulum-type</fullName>
    </submittedName>
</protein>
<evidence type="ECO:0000313" key="1">
    <source>
        <dbReference type="EMBL" id="KAI8007367.1"/>
    </source>
</evidence>
<comment type="caution">
    <text evidence="1">The sequence shown here is derived from an EMBL/GenBank/DDBJ whole genome shotgun (WGS) entry which is preliminary data.</text>
</comment>
<name>A0ACC0H1L0_9ERIC</name>
<sequence length="116" mass="12680">MTGDEVNDALALKLVDIRIAMGIAGIEVAKEASDMVLADDMLINPWTLFHYLVSGLYVGMVTVGVFIIWYTHGSFLGEALQDERINGEAFIGTDGLQFPHKLILVSFNLTMSLMSA</sequence>
<proteinExistence type="predicted"/>